<keyword evidence="3 6" id="KW-1133">Transmembrane helix</keyword>
<feature type="transmembrane region" description="Helical" evidence="6">
    <location>
        <begin position="329"/>
        <end position="351"/>
    </location>
</feature>
<feature type="compositionally biased region" description="Polar residues" evidence="5">
    <location>
        <begin position="297"/>
        <end position="307"/>
    </location>
</feature>
<feature type="compositionally biased region" description="Polar residues" evidence="5">
    <location>
        <begin position="377"/>
        <end position="390"/>
    </location>
</feature>
<feature type="compositionally biased region" description="Low complexity" evidence="5">
    <location>
        <begin position="662"/>
        <end position="681"/>
    </location>
</feature>
<feature type="region of interest" description="Disordered" evidence="5">
    <location>
        <begin position="460"/>
        <end position="480"/>
    </location>
</feature>
<dbReference type="GO" id="GO:0016020">
    <property type="term" value="C:membrane"/>
    <property type="evidence" value="ECO:0007669"/>
    <property type="project" value="UniProtKB-SubCell"/>
</dbReference>
<reference evidence="7" key="1">
    <citation type="submission" date="2013-11" db="EMBL/GenBank/DDBJ databases">
        <title>Genome sequence of the fusiform rust pathogen reveals effectors for host alternation and coevolution with pine.</title>
        <authorList>
            <consortium name="DOE Joint Genome Institute"/>
            <person name="Smith K."/>
            <person name="Pendleton A."/>
            <person name="Kubisiak T."/>
            <person name="Anderson C."/>
            <person name="Salamov A."/>
            <person name="Aerts A."/>
            <person name="Riley R."/>
            <person name="Clum A."/>
            <person name="Lindquist E."/>
            <person name="Ence D."/>
            <person name="Campbell M."/>
            <person name="Kronenberg Z."/>
            <person name="Feau N."/>
            <person name="Dhillon B."/>
            <person name="Hamelin R."/>
            <person name="Burleigh J."/>
            <person name="Smith J."/>
            <person name="Yandell M."/>
            <person name="Nelson C."/>
            <person name="Grigoriev I."/>
            <person name="Davis J."/>
        </authorList>
    </citation>
    <scope>NUCLEOTIDE SEQUENCE</scope>
    <source>
        <strain evidence="7">G11</strain>
    </source>
</reference>
<evidence type="ECO:0000256" key="5">
    <source>
        <dbReference type="SAM" id="MobiDB-lite"/>
    </source>
</evidence>
<dbReference type="EMBL" id="MU167209">
    <property type="protein sequence ID" value="KAG0152272.1"/>
    <property type="molecule type" value="Genomic_DNA"/>
</dbReference>
<feature type="compositionally biased region" description="Polar residues" evidence="5">
    <location>
        <begin position="609"/>
        <end position="622"/>
    </location>
</feature>
<feature type="region of interest" description="Disordered" evidence="5">
    <location>
        <begin position="377"/>
        <end position="402"/>
    </location>
</feature>
<evidence type="ECO:0000256" key="6">
    <source>
        <dbReference type="SAM" id="Phobius"/>
    </source>
</evidence>
<proteinExistence type="predicted"/>
<comment type="subcellular location">
    <subcellularLocation>
        <location evidence="1">Membrane</location>
        <topology evidence="1">Single-pass membrane protein</topology>
    </subcellularLocation>
</comment>
<organism evidence="7 8">
    <name type="scientific">Cronartium quercuum f. sp. fusiforme G11</name>
    <dbReference type="NCBI Taxonomy" id="708437"/>
    <lineage>
        <taxon>Eukaryota</taxon>
        <taxon>Fungi</taxon>
        <taxon>Dikarya</taxon>
        <taxon>Basidiomycota</taxon>
        <taxon>Pucciniomycotina</taxon>
        <taxon>Pucciniomycetes</taxon>
        <taxon>Pucciniales</taxon>
        <taxon>Coleosporiaceae</taxon>
        <taxon>Cronartium</taxon>
    </lineage>
</organism>
<feature type="region of interest" description="Disordered" evidence="5">
    <location>
        <begin position="285"/>
        <end position="321"/>
    </location>
</feature>
<evidence type="ECO:0000256" key="2">
    <source>
        <dbReference type="ARBA" id="ARBA00022692"/>
    </source>
</evidence>
<feature type="compositionally biased region" description="Polar residues" evidence="5">
    <location>
        <begin position="159"/>
        <end position="173"/>
    </location>
</feature>
<dbReference type="Proteomes" id="UP000886653">
    <property type="component" value="Unassembled WGS sequence"/>
</dbReference>
<evidence type="ECO:0000313" key="8">
    <source>
        <dbReference type="Proteomes" id="UP000886653"/>
    </source>
</evidence>
<keyword evidence="4 6" id="KW-0472">Membrane</keyword>
<protein>
    <submittedName>
        <fullName evidence="7">Uncharacterized protein</fullName>
    </submittedName>
</protein>
<accession>A0A9P6THA0</accession>
<sequence length="751" mass="82119">MVMCEHRSHHTSLRHKFIRISILFTYLAFTIIVHSSFGHFVAGCPITFHSNHLPLLHFQGTIIGDGVGDGGNSASLEVSKSSFETIFNSWFLSLGRLWAIFVFHGGENLQLIPIIGLSSTVDLLNSISSDQESLSVLQSKSQIKIQQKKQKRDRLSILPISNNNDPSTSQSIPVSHDAGLLQQAATDFEPSAQKPSAKSQNKVLLATANPTTATNLGGQVIGGAGITGGFFSTPTAVIQPATTRLSPTTRASPRPVTTINPIPTLAPVSQLPTVRPLPSLIPSTAANPSVPIEPSAVVTSQSATATDEPTEAQEDNHSEHQQVTLPTGAIVGIAVGLALIIILVPIACIYINRRKRKQKLAYRESFLDNRIIDTTLVQHTSPGGTGSNPSPFRGTPYRGETEEYHYPAPPAPTYPALGPESEGGPLPRRRDFDFTSNRHTVDHGGQGGVDYMNVMGDQRIESGGSPTIIVDSNDGSEGDREELDMIHHDTEREDDLTYPPVSRLGEESMEPRSSSEGICTDSDDDVTFQEYLPPMEPTSHKAVKIRDGPEMEAQFPVEVESYPRVVSQVATTDLMNEIELDTNRYIDPLNLIPSFYIPRSTDSNKVRSSRPTNSSRQITIDEQANVVPENSIPISDLTRSHSISRQYDINKTQGSESGVSSNDNDNNNNNNKPRNRYLPKNNVKKPINLKVLKALSNSSSSLQHQSQKKNSSLKNNNDIKFNLIERVNDDTSTSYTRTSLDVPDPFVTTNI</sequence>
<evidence type="ECO:0000256" key="4">
    <source>
        <dbReference type="ARBA" id="ARBA00023136"/>
    </source>
</evidence>
<feature type="compositionally biased region" description="Polar residues" evidence="5">
    <location>
        <begin position="243"/>
        <end position="261"/>
    </location>
</feature>
<feature type="transmembrane region" description="Helical" evidence="6">
    <location>
        <begin position="20"/>
        <end position="42"/>
    </location>
</feature>
<feature type="region of interest" description="Disordered" evidence="5">
    <location>
        <begin position="154"/>
        <end position="173"/>
    </location>
</feature>
<feature type="region of interest" description="Disordered" evidence="5">
    <location>
        <begin position="493"/>
        <end position="521"/>
    </location>
</feature>
<dbReference type="InterPro" id="IPR051694">
    <property type="entry name" value="Immunoregulatory_rcpt-like"/>
</dbReference>
<evidence type="ECO:0000313" key="7">
    <source>
        <dbReference type="EMBL" id="KAG0152272.1"/>
    </source>
</evidence>
<comment type="caution">
    <text evidence="7">The sequence shown here is derived from an EMBL/GenBank/DDBJ whole genome shotgun (WGS) entry which is preliminary data.</text>
</comment>
<dbReference type="PANTHER" id="PTHR15549">
    <property type="entry name" value="PAIRED IMMUNOGLOBULIN-LIKE TYPE 2 RECEPTOR"/>
    <property type="match status" value="1"/>
</dbReference>
<evidence type="ECO:0000256" key="3">
    <source>
        <dbReference type="ARBA" id="ARBA00022989"/>
    </source>
</evidence>
<dbReference type="AlphaFoldDB" id="A0A9P6THA0"/>
<keyword evidence="2 6" id="KW-0812">Transmembrane</keyword>
<feature type="region of interest" description="Disordered" evidence="5">
    <location>
        <begin position="597"/>
        <end position="683"/>
    </location>
</feature>
<feature type="region of interest" description="Disordered" evidence="5">
    <location>
        <begin position="243"/>
        <end position="263"/>
    </location>
</feature>
<gene>
    <name evidence="7" type="ORF">CROQUDRAFT_650379</name>
</gene>
<dbReference type="GO" id="GO:0071944">
    <property type="term" value="C:cell periphery"/>
    <property type="evidence" value="ECO:0007669"/>
    <property type="project" value="UniProtKB-ARBA"/>
</dbReference>
<feature type="compositionally biased region" description="Polar residues" evidence="5">
    <location>
        <begin position="640"/>
        <end position="661"/>
    </location>
</feature>
<dbReference type="PANTHER" id="PTHR15549:SF30">
    <property type="entry name" value="MID2 DOMAIN-CONTAINING PROTEIN"/>
    <property type="match status" value="1"/>
</dbReference>
<keyword evidence="8" id="KW-1185">Reference proteome</keyword>
<name>A0A9P6THA0_9BASI</name>
<evidence type="ECO:0000256" key="1">
    <source>
        <dbReference type="ARBA" id="ARBA00004167"/>
    </source>
</evidence>